<dbReference type="Pfam" id="PF04658">
    <property type="entry name" value="TAFII55_N"/>
    <property type="match status" value="1"/>
</dbReference>
<evidence type="ECO:0000256" key="2">
    <source>
        <dbReference type="ARBA" id="ARBA00009368"/>
    </source>
</evidence>
<protein>
    <recommendedName>
        <fullName evidence="8">TAFII55 protein conserved region domain-containing protein</fullName>
    </recommendedName>
</protein>
<evidence type="ECO:0000256" key="1">
    <source>
        <dbReference type="ARBA" id="ARBA00004123"/>
    </source>
</evidence>
<sequence length="419" mass="47168">MDSSERATRSSTNKPKLQPKLKLKLSEKAAAQAPGMSFLGAYDRELDSDDEDLSFEEQFILRLPPGEDLEKLKKMVAAREISNDVWFKFKDSRRGVFHIGNSLYSTKLVDLPCIIESQKTLDNKQMFKIADICQMLVVEDKISEESNLTGNKHFNIDEFIWPHGITPPLHHVRKRRFRKRVNRRTIESVEQEVERLLEEDELAMEVKYDVLENVNPDLSDSEFIEHEQPLDAPTPAISDMGEATPGGDLGEDDDGEEADEQSEAEPDGDIDEELAAELDQALGDDMDENAGDDEDEDDDESEEDDDDDEDDEEAQARQLLNEEIRDLEAAVAKKQGEVASSSNPLIRKRFEDALKKLTVDLEMKKAQRDEMREKQRLKKEGIEAVGGDSDGDQLGADGDGADEDDLFGPDEGDMSMEIG</sequence>
<dbReference type="PANTHER" id="PTHR12228">
    <property type="entry name" value="TRANSCRIPTION INITIATION FACTOR TFIID 55 KD SUBUNIT-RELATED"/>
    <property type="match status" value="1"/>
</dbReference>
<keyword evidence="3" id="KW-0805">Transcription regulation</keyword>
<comment type="subcellular location">
    <subcellularLocation>
        <location evidence="1">Nucleus</location>
    </subcellularLocation>
</comment>
<feature type="region of interest" description="Disordered" evidence="7">
    <location>
        <begin position="365"/>
        <end position="419"/>
    </location>
</feature>
<dbReference type="GO" id="GO:0016251">
    <property type="term" value="F:RNA polymerase II general transcription initiation factor activity"/>
    <property type="evidence" value="ECO:0007669"/>
    <property type="project" value="TreeGrafter"/>
</dbReference>
<feature type="non-terminal residue" evidence="9">
    <location>
        <position position="419"/>
    </location>
</feature>
<feature type="domain" description="TAFII55 protein conserved region" evidence="8">
    <location>
        <begin position="55"/>
        <end position="205"/>
    </location>
</feature>
<dbReference type="CDD" id="cd08047">
    <property type="entry name" value="TAF7"/>
    <property type="match status" value="1"/>
</dbReference>
<dbReference type="PANTHER" id="PTHR12228:SF0">
    <property type="entry name" value="TATA-BOX BINDING PROTEIN ASSOCIATED FACTOR 7"/>
    <property type="match status" value="1"/>
</dbReference>
<evidence type="ECO:0000256" key="4">
    <source>
        <dbReference type="ARBA" id="ARBA00023163"/>
    </source>
</evidence>
<reference evidence="9" key="1">
    <citation type="submission" date="2022-06" db="EMBL/GenBank/DDBJ databases">
        <title>Genome Sequence of Candolleomyces eurysporus.</title>
        <authorList>
            <person name="Buettner E."/>
        </authorList>
    </citation>
    <scope>NUCLEOTIDE SEQUENCE</scope>
    <source>
        <strain evidence="9">VTCC 930004</strain>
    </source>
</reference>
<evidence type="ECO:0000259" key="8">
    <source>
        <dbReference type="SMART" id="SM01370"/>
    </source>
</evidence>
<dbReference type="GO" id="GO:0051123">
    <property type="term" value="P:RNA polymerase II preinitiation complex assembly"/>
    <property type="evidence" value="ECO:0007669"/>
    <property type="project" value="TreeGrafter"/>
</dbReference>
<feature type="compositionally biased region" description="Acidic residues" evidence="7">
    <location>
        <begin position="399"/>
        <end position="419"/>
    </location>
</feature>
<feature type="compositionally biased region" description="Acidic residues" evidence="7">
    <location>
        <begin position="249"/>
        <end position="313"/>
    </location>
</feature>
<dbReference type="SMART" id="SM01370">
    <property type="entry name" value="TAFII55_N"/>
    <property type="match status" value="1"/>
</dbReference>
<feature type="compositionally biased region" description="Basic and acidic residues" evidence="7">
    <location>
        <begin position="365"/>
        <end position="382"/>
    </location>
</feature>
<proteinExistence type="inferred from homology"/>
<evidence type="ECO:0000256" key="7">
    <source>
        <dbReference type="SAM" id="MobiDB-lite"/>
    </source>
</evidence>
<accession>A0A9W8JFC2</accession>
<keyword evidence="10" id="KW-1185">Reference proteome</keyword>
<comment type="caution">
    <text evidence="9">The sequence shown here is derived from an EMBL/GenBank/DDBJ whole genome shotgun (WGS) entry which is preliminary data.</text>
</comment>
<keyword evidence="4" id="KW-0804">Transcription</keyword>
<name>A0A9W8JFC2_9AGAR</name>
<evidence type="ECO:0000313" key="9">
    <source>
        <dbReference type="EMBL" id="KAJ2933796.1"/>
    </source>
</evidence>
<dbReference type="AlphaFoldDB" id="A0A9W8JFC2"/>
<dbReference type="Proteomes" id="UP001140091">
    <property type="component" value="Unassembled WGS sequence"/>
</dbReference>
<evidence type="ECO:0000256" key="6">
    <source>
        <dbReference type="SAM" id="Coils"/>
    </source>
</evidence>
<feature type="region of interest" description="Disordered" evidence="7">
    <location>
        <begin position="1"/>
        <end position="21"/>
    </location>
</feature>
<keyword evidence="6" id="KW-0175">Coiled coil</keyword>
<keyword evidence="5" id="KW-0539">Nucleus</keyword>
<evidence type="ECO:0000313" key="10">
    <source>
        <dbReference type="Proteomes" id="UP001140091"/>
    </source>
</evidence>
<evidence type="ECO:0000256" key="5">
    <source>
        <dbReference type="ARBA" id="ARBA00023242"/>
    </source>
</evidence>
<dbReference type="GO" id="GO:0005669">
    <property type="term" value="C:transcription factor TFIID complex"/>
    <property type="evidence" value="ECO:0007669"/>
    <property type="project" value="InterPro"/>
</dbReference>
<dbReference type="InterPro" id="IPR006751">
    <property type="entry name" value="TAFII55_prot_cons_reg"/>
</dbReference>
<dbReference type="InterPro" id="IPR037817">
    <property type="entry name" value="TAF7"/>
</dbReference>
<comment type="similarity">
    <text evidence="2">Belongs to the TAF7 family.</text>
</comment>
<dbReference type="OrthoDB" id="153872at2759"/>
<gene>
    <name evidence="9" type="ORF">H1R20_g3312</name>
</gene>
<organism evidence="9 10">
    <name type="scientific">Candolleomyces eurysporus</name>
    <dbReference type="NCBI Taxonomy" id="2828524"/>
    <lineage>
        <taxon>Eukaryota</taxon>
        <taxon>Fungi</taxon>
        <taxon>Dikarya</taxon>
        <taxon>Basidiomycota</taxon>
        <taxon>Agaricomycotina</taxon>
        <taxon>Agaricomycetes</taxon>
        <taxon>Agaricomycetidae</taxon>
        <taxon>Agaricales</taxon>
        <taxon>Agaricineae</taxon>
        <taxon>Psathyrellaceae</taxon>
        <taxon>Candolleomyces</taxon>
    </lineage>
</organism>
<feature type="region of interest" description="Disordered" evidence="7">
    <location>
        <begin position="231"/>
        <end position="323"/>
    </location>
</feature>
<evidence type="ECO:0000256" key="3">
    <source>
        <dbReference type="ARBA" id="ARBA00023015"/>
    </source>
</evidence>
<feature type="coiled-coil region" evidence="6">
    <location>
        <begin position="179"/>
        <end position="206"/>
    </location>
</feature>
<dbReference type="EMBL" id="JANBPK010000734">
    <property type="protein sequence ID" value="KAJ2933796.1"/>
    <property type="molecule type" value="Genomic_DNA"/>
</dbReference>